<gene>
    <name evidence="2" type="ORF">CY34DRAFT_13730</name>
</gene>
<evidence type="ECO:0000313" key="2">
    <source>
        <dbReference type="EMBL" id="KIK40414.1"/>
    </source>
</evidence>
<proteinExistence type="predicted"/>
<keyword evidence="3" id="KW-1185">Reference proteome</keyword>
<dbReference type="SUPFAM" id="SSF52540">
    <property type="entry name" value="P-loop containing nucleoside triphosphate hydrolases"/>
    <property type="match status" value="1"/>
</dbReference>
<dbReference type="STRING" id="930992.A0A0D0AQW0"/>
<evidence type="ECO:0000313" key="3">
    <source>
        <dbReference type="Proteomes" id="UP000054485"/>
    </source>
</evidence>
<dbReference type="InterPro" id="IPR001650">
    <property type="entry name" value="Helicase_C-like"/>
</dbReference>
<dbReference type="HOGENOM" id="CLU_1788087_0_0_1"/>
<dbReference type="InParanoid" id="A0A0D0AQW0"/>
<protein>
    <recommendedName>
        <fullName evidence="1">Helicase C-terminal domain-containing protein</fullName>
    </recommendedName>
</protein>
<organism evidence="2 3">
    <name type="scientific">Suillus luteus UH-Slu-Lm8-n1</name>
    <dbReference type="NCBI Taxonomy" id="930992"/>
    <lineage>
        <taxon>Eukaryota</taxon>
        <taxon>Fungi</taxon>
        <taxon>Dikarya</taxon>
        <taxon>Basidiomycota</taxon>
        <taxon>Agaricomycotina</taxon>
        <taxon>Agaricomycetes</taxon>
        <taxon>Agaricomycetidae</taxon>
        <taxon>Boletales</taxon>
        <taxon>Suillineae</taxon>
        <taxon>Suillaceae</taxon>
        <taxon>Suillus</taxon>
    </lineage>
</organism>
<name>A0A0D0AQW0_9AGAM</name>
<reference evidence="3" key="2">
    <citation type="submission" date="2015-01" db="EMBL/GenBank/DDBJ databases">
        <title>Evolutionary Origins and Diversification of the Mycorrhizal Mutualists.</title>
        <authorList>
            <consortium name="DOE Joint Genome Institute"/>
            <consortium name="Mycorrhizal Genomics Consortium"/>
            <person name="Kohler A."/>
            <person name="Kuo A."/>
            <person name="Nagy L.G."/>
            <person name="Floudas D."/>
            <person name="Copeland A."/>
            <person name="Barry K.W."/>
            <person name="Cichocki N."/>
            <person name="Veneault-Fourrey C."/>
            <person name="LaButti K."/>
            <person name="Lindquist E.A."/>
            <person name="Lipzen A."/>
            <person name="Lundell T."/>
            <person name="Morin E."/>
            <person name="Murat C."/>
            <person name="Riley R."/>
            <person name="Ohm R."/>
            <person name="Sun H."/>
            <person name="Tunlid A."/>
            <person name="Henrissat B."/>
            <person name="Grigoriev I.V."/>
            <person name="Hibbett D.S."/>
            <person name="Martin F."/>
        </authorList>
    </citation>
    <scope>NUCLEOTIDE SEQUENCE [LARGE SCALE GENOMIC DNA]</scope>
    <source>
        <strain evidence="3">UH-Slu-Lm8-n1</strain>
    </source>
</reference>
<dbReference type="PROSITE" id="PS51194">
    <property type="entry name" value="HELICASE_CTER"/>
    <property type="match status" value="1"/>
</dbReference>
<reference evidence="2 3" key="1">
    <citation type="submission" date="2014-04" db="EMBL/GenBank/DDBJ databases">
        <authorList>
            <consortium name="DOE Joint Genome Institute"/>
            <person name="Kuo A."/>
            <person name="Ruytinx J."/>
            <person name="Rineau F."/>
            <person name="Colpaert J."/>
            <person name="Kohler A."/>
            <person name="Nagy L.G."/>
            <person name="Floudas D."/>
            <person name="Copeland A."/>
            <person name="Barry K.W."/>
            <person name="Cichocki N."/>
            <person name="Veneault-Fourrey C."/>
            <person name="LaButti K."/>
            <person name="Lindquist E.A."/>
            <person name="Lipzen A."/>
            <person name="Lundell T."/>
            <person name="Morin E."/>
            <person name="Murat C."/>
            <person name="Sun H."/>
            <person name="Tunlid A."/>
            <person name="Henrissat B."/>
            <person name="Grigoriev I.V."/>
            <person name="Hibbett D.S."/>
            <person name="Martin F."/>
            <person name="Nordberg H.P."/>
            <person name="Cantor M.N."/>
            <person name="Hua S.X."/>
        </authorList>
    </citation>
    <scope>NUCLEOTIDE SEQUENCE [LARGE SCALE GENOMIC DNA]</scope>
    <source>
        <strain evidence="2 3">UH-Slu-Lm8-n1</strain>
    </source>
</reference>
<dbReference type="Pfam" id="PF00271">
    <property type="entry name" value="Helicase_C"/>
    <property type="match status" value="1"/>
</dbReference>
<dbReference type="OrthoDB" id="196131at2759"/>
<dbReference type="AlphaFoldDB" id="A0A0D0AQW0"/>
<dbReference type="InterPro" id="IPR027417">
    <property type="entry name" value="P-loop_NTPase"/>
</dbReference>
<dbReference type="PANTHER" id="PTHR47958">
    <property type="entry name" value="ATP-DEPENDENT RNA HELICASE DBP3"/>
    <property type="match status" value="1"/>
</dbReference>
<sequence>MPDTRTQTETQSLRQTCPQSVHFPDVLERLKLRKQRARRARRPWVHGSDTEMFSRWRLQTLSTVPSVHPAFVTPAPRPAVSDISNISHVISYDLPSDMDDYVHHIGRTGHAENTGVSTAFFDRGSKDVVRDLLEFLREANQEISA</sequence>
<feature type="domain" description="Helicase C-terminal" evidence="1">
    <location>
        <begin position="1"/>
        <end position="145"/>
    </location>
</feature>
<evidence type="ECO:0000259" key="1">
    <source>
        <dbReference type="PROSITE" id="PS51194"/>
    </source>
</evidence>
<dbReference type="Gene3D" id="3.40.50.300">
    <property type="entry name" value="P-loop containing nucleotide triphosphate hydrolases"/>
    <property type="match status" value="1"/>
</dbReference>
<dbReference type="Proteomes" id="UP000054485">
    <property type="component" value="Unassembled WGS sequence"/>
</dbReference>
<dbReference type="EMBL" id="KN835303">
    <property type="protein sequence ID" value="KIK40414.1"/>
    <property type="molecule type" value="Genomic_DNA"/>
</dbReference>
<accession>A0A0D0AQW0</accession>